<evidence type="ECO:0000256" key="4">
    <source>
        <dbReference type="SAM" id="MobiDB-lite"/>
    </source>
</evidence>
<comment type="subcellular location">
    <subcellularLocation>
        <location evidence="1">Mitochondrion</location>
    </subcellularLocation>
</comment>
<keyword evidence="8" id="KW-1185">Reference proteome</keyword>
<dbReference type="InterPro" id="IPR029209">
    <property type="entry name" value="DML1/Misato_tubulin"/>
</dbReference>
<evidence type="ECO:0000256" key="3">
    <source>
        <dbReference type="ARBA" id="ARBA00023128"/>
    </source>
</evidence>
<evidence type="ECO:0000259" key="6">
    <source>
        <dbReference type="Pfam" id="PF14881"/>
    </source>
</evidence>
<feature type="domain" description="DML1/Misato tubulin" evidence="6">
    <location>
        <begin position="171"/>
        <end position="371"/>
    </location>
</feature>
<dbReference type="InterPro" id="IPR049942">
    <property type="entry name" value="DML1/Misato"/>
</dbReference>
<dbReference type="Gene3D" id="3.40.50.1440">
    <property type="entry name" value="Tubulin/FtsZ, GTPase domain"/>
    <property type="match status" value="1"/>
</dbReference>
<name>A0A9W6F8U1_9CHLO</name>
<dbReference type="Pfam" id="PF10644">
    <property type="entry name" value="Misat_Tub_SegII"/>
    <property type="match status" value="1"/>
</dbReference>
<dbReference type="PANTHER" id="PTHR13391:SF0">
    <property type="entry name" value="PROTEIN MISATO HOMOLOG 1"/>
    <property type="match status" value="1"/>
</dbReference>
<sequence>MPKEIVTLSFGSYASFVSAHYWNLQDEAAGYSGREGWSDYAACVDHEALFEEVEGRNGAPTYRPRAVLFDVVGSSGGVSFSPDATALPPAMAASASASVPTWHGGCEVHRSAPVARSPFLERLGEHEELDWEALDEEEAARQQAALEAAARQLDPGGSAGGGGGGGGGGHARHWTDFCKVLFGPRSVYHLPGSWTSPYEHSLAAGWGAAADVQGFGGGGDLVGGSLVEEAVECVRHLGEACDSLAGFQVLADDLTGFGALAAGVLGEVVQEYTGRPLLVFSLRRPEQWERQEGGSAGGPVSTAWATARARDDLSQALALTRVAELASLYVPLAAPPASSALPYLSYDAALPFHSSAILACAVDTALLPTRLTGVRSPLGEPLGGTDLHSLVRLLRPGSGGGGGGGRNLAALQMALPCPSLPADIQQLQQQLDERVRPPPHASAAAAPAGGPSHGQALYGSTAQLSLGDGLANLTPGISGREGRVDGGGRGASRAESYSLRGARTDAGPATTAAALEALDLLLRRQPHRMCVRHRCTAPMPLAVPLPFPNIFRRGISRHGDVPPPAGGAAAAAPRPAAGPSAAADGGVRAPGEGLHSVPVLTRLQATREFEGWVRGVRGAWSRAAAGAGGRAVLEGWGFGRDDVAEVGAQLQELGASFADEDDEV</sequence>
<accession>A0A9W6F8U1</accession>
<keyword evidence="3" id="KW-0496">Mitochondrion</keyword>
<evidence type="ECO:0000259" key="5">
    <source>
        <dbReference type="Pfam" id="PF10644"/>
    </source>
</evidence>
<feature type="region of interest" description="Disordered" evidence="4">
    <location>
        <begin position="558"/>
        <end position="590"/>
    </location>
</feature>
<dbReference type="OrthoDB" id="271881at2759"/>
<dbReference type="GO" id="GO:0007005">
    <property type="term" value="P:mitochondrion organization"/>
    <property type="evidence" value="ECO:0007669"/>
    <property type="project" value="InterPro"/>
</dbReference>
<reference evidence="7 8" key="1">
    <citation type="journal article" date="2023" name="Commun. Biol.">
        <title>Reorganization of the ancestral sex-determining regions during the evolution of trioecy in Pleodorina starrii.</title>
        <authorList>
            <person name="Takahashi K."/>
            <person name="Suzuki S."/>
            <person name="Kawai-Toyooka H."/>
            <person name="Yamamoto K."/>
            <person name="Hamaji T."/>
            <person name="Ootsuki R."/>
            <person name="Yamaguchi H."/>
            <person name="Kawachi M."/>
            <person name="Higashiyama T."/>
            <person name="Nozaki H."/>
        </authorList>
    </citation>
    <scope>NUCLEOTIDE SEQUENCE [LARGE SCALE GENOMIC DNA]</scope>
    <source>
        <strain evidence="7 8">NIES-4479</strain>
    </source>
</reference>
<comment type="similarity">
    <text evidence="2">Belongs to the misato family.</text>
</comment>
<gene>
    <name evidence="7" type="primary">PLEST005646</name>
    <name evidence="7" type="ORF">PLESTB_001554800</name>
</gene>
<dbReference type="GO" id="GO:0005739">
    <property type="term" value="C:mitochondrion"/>
    <property type="evidence" value="ECO:0007669"/>
    <property type="project" value="UniProtKB-SubCell"/>
</dbReference>
<dbReference type="InterPro" id="IPR019605">
    <property type="entry name" value="Misato_II_tubulin-like"/>
</dbReference>
<feature type="compositionally biased region" description="Low complexity" evidence="4">
    <location>
        <begin position="441"/>
        <end position="454"/>
    </location>
</feature>
<dbReference type="Proteomes" id="UP001165080">
    <property type="component" value="Unassembled WGS sequence"/>
</dbReference>
<dbReference type="Pfam" id="PF14881">
    <property type="entry name" value="Tubulin_3"/>
    <property type="match status" value="1"/>
</dbReference>
<dbReference type="PANTHER" id="PTHR13391">
    <property type="entry name" value="MITOCHONDRIAL DISTRIBUTION REGULATOR MISATO"/>
    <property type="match status" value="1"/>
</dbReference>
<dbReference type="AlphaFoldDB" id="A0A9W6F8U1"/>
<feature type="compositionally biased region" description="Low complexity" evidence="4">
    <location>
        <begin position="566"/>
        <end position="586"/>
    </location>
</feature>
<evidence type="ECO:0000313" key="7">
    <source>
        <dbReference type="EMBL" id="GLC59926.1"/>
    </source>
</evidence>
<protein>
    <submittedName>
        <fullName evidence="7">Uncharacterized protein</fullName>
    </submittedName>
</protein>
<evidence type="ECO:0000256" key="2">
    <source>
        <dbReference type="ARBA" id="ARBA00008507"/>
    </source>
</evidence>
<proteinExistence type="inferred from homology"/>
<feature type="domain" description="Misato Segment II tubulin-like" evidence="5">
    <location>
        <begin position="3"/>
        <end position="123"/>
    </location>
</feature>
<dbReference type="SUPFAM" id="SSF52490">
    <property type="entry name" value="Tubulin nucleotide-binding domain-like"/>
    <property type="match status" value="1"/>
</dbReference>
<feature type="region of interest" description="Disordered" evidence="4">
    <location>
        <begin position="477"/>
        <end position="507"/>
    </location>
</feature>
<dbReference type="InterPro" id="IPR036525">
    <property type="entry name" value="Tubulin/FtsZ_GTPase_sf"/>
</dbReference>
<evidence type="ECO:0000313" key="8">
    <source>
        <dbReference type="Proteomes" id="UP001165080"/>
    </source>
</evidence>
<organism evidence="7 8">
    <name type="scientific">Pleodorina starrii</name>
    <dbReference type="NCBI Taxonomy" id="330485"/>
    <lineage>
        <taxon>Eukaryota</taxon>
        <taxon>Viridiplantae</taxon>
        <taxon>Chlorophyta</taxon>
        <taxon>core chlorophytes</taxon>
        <taxon>Chlorophyceae</taxon>
        <taxon>CS clade</taxon>
        <taxon>Chlamydomonadales</taxon>
        <taxon>Volvocaceae</taxon>
        <taxon>Pleodorina</taxon>
    </lineage>
</organism>
<feature type="region of interest" description="Disordered" evidence="4">
    <location>
        <begin position="429"/>
        <end position="458"/>
    </location>
</feature>
<evidence type="ECO:0000256" key="1">
    <source>
        <dbReference type="ARBA" id="ARBA00004173"/>
    </source>
</evidence>
<dbReference type="EMBL" id="BRXU01000031">
    <property type="protein sequence ID" value="GLC59926.1"/>
    <property type="molecule type" value="Genomic_DNA"/>
</dbReference>
<comment type="caution">
    <text evidence="7">The sequence shown here is derived from an EMBL/GenBank/DDBJ whole genome shotgun (WGS) entry which is preliminary data.</text>
</comment>